<evidence type="ECO:0000256" key="1">
    <source>
        <dbReference type="SAM" id="MobiDB-lite"/>
    </source>
</evidence>
<protein>
    <submittedName>
        <fullName evidence="2">Uncharacterized protein</fullName>
    </submittedName>
</protein>
<feature type="compositionally biased region" description="Gly residues" evidence="1">
    <location>
        <begin position="346"/>
        <end position="359"/>
    </location>
</feature>
<comment type="caution">
    <text evidence="2">The sequence shown here is derived from an EMBL/GenBank/DDBJ whole genome shotgun (WGS) entry which is preliminary data.</text>
</comment>
<feature type="compositionally biased region" description="Basic residues" evidence="1">
    <location>
        <begin position="150"/>
        <end position="165"/>
    </location>
</feature>
<name>A0AAD7IXW6_9AGAR</name>
<organism evidence="2 3">
    <name type="scientific">Mycena metata</name>
    <dbReference type="NCBI Taxonomy" id="1033252"/>
    <lineage>
        <taxon>Eukaryota</taxon>
        <taxon>Fungi</taxon>
        <taxon>Dikarya</taxon>
        <taxon>Basidiomycota</taxon>
        <taxon>Agaricomycotina</taxon>
        <taxon>Agaricomycetes</taxon>
        <taxon>Agaricomycetidae</taxon>
        <taxon>Agaricales</taxon>
        <taxon>Marasmiineae</taxon>
        <taxon>Mycenaceae</taxon>
        <taxon>Mycena</taxon>
    </lineage>
</organism>
<dbReference type="EMBL" id="JARKIB010000064">
    <property type="protein sequence ID" value="KAJ7750836.1"/>
    <property type="molecule type" value="Genomic_DNA"/>
</dbReference>
<feature type="region of interest" description="Disordered" evidence="1">
    <location>
        <begin position="90"/>
        <end position="277"/>
    </location>
</feature>
<gene>
    <name evidence="2" type="ORF">B0H16DRAFT_1842052</name>
</gene>
<evidence type="ECO:0000313" key="2">
    <source>
        <dbReference type="EMBL" id="KAJ7750836.1"/>
    </source>
</evidence>
<feature type="region of interest" description="Disordered" evidence="1">
    <location>
        <begin position="298"/>
        <end position="359"/>
    </location>
</feature>
<proteinExistence type="predicted"/>
<accession>A0AAD7IXW6</accession>
<feature type="compositionally biased region" description="Low complexity" evidence="1">
    <location>
        <begin position="298"/>
        <end position="308"/>
    </location>
</feature>
<feature type="compositionally biased region" description="Basic and acidic residues" evidence="1">
    <location>
        <begin position="90"/>
        <end position="105"/>
    </location>
</feature>
<feature type="compositionally biased region" description="Basic and acidic residues" evidence="1">
    <location>
        <begin position="266"/>
        <end position="277"/>
    </location>
</feature>
<feature type="compositionally biased region" description="Basic and acidic residues" evidence="1">
    <location>
        <begin position="314"/>
        <end position="326"/>
    </location>
</feature>
<dbReference type="AlphaFoldDB" id="A0AAD7IXW6"/>
<sequence length="555" mass="59494">MGANHKAHERTQRCRPRPRSTVYIPALSASPRGWGVLHAAHARRPHPYGCVRVCGRASRARRPYPAPPALYAYISCAAAATCVRCTHEGRREKNAARKEGDEAARESAASGDDIERGAGEGRSDAENEEEEVGRHAHGTRALQAPAPTRAQRKHTSTRKITRRPLQRACIRPKTASPEKEGPQRSKKREKKATSSSLNKGGRRRTTPARERGRTLRRTHRRATKTEEEGRKNAEDEGASAGAERGKGRVEGGGRGKALTRQKTRKFALEEQKEVKKKNQETRLTLDLQAKSTLLTGRACGRTARGAGASPYSRSRRESASSGERKRNAPSSPDSDYSRGGRTDAGAGAGGARTAGGIGPGGAGRTSLLRRRGVLLLLVLLVLLRQRPGGGGGGGEARRGPTSGVDATLLPRSCEAVDGAGELAGRLWLRLQGRAGRAGAVVLVREHQGAALCAHACPVSKVVRKCWLCLFGKSTALHVKDFSAEHEPNNGLLPPTSGLFVYSTGPHALGLHDPPKLLLPAFISPAMDAISLSAEFELHTLRASLVQVGYRNLNAI</sequence>
<feature type="compositionally biased region" description="Basic and acidic residues" evidence="1">
    <location>
        <begin position="223"/>
        <end position="234"/>
    </location>
</feature>
<feature type="compositionally biased region" description="Basic and acidic residues" evidence="1">
    <location>
        <begin position="243"/>
        <end position="253"/>
    </location>
</feature>
<dbReference type="Proteomes" id="UP001215598">
    <property type="component" value="Unassembled WGS sequence"/>
</dbReference>
<evidence type="ECO:0000313" key="3">
    <source>
        <dbReference type="Proteomes" id="UP001215598"/>
    </source>
</evidence>
<reference evidence="2" key="1">
    <citation type="submission" date="2023-03" db="EMBL/GenBank/DDBJ databases">
        <title>Massive genome expansion in bonnet fungi (Mycena s.s.) driven by repeated elements and novel gene families across ecological guilds.</title>
        <authorList>
            <consortium name="Lawrence Berkeley National Laboratory"/>
            <person name="Harder C.B."/>
            <person name="Miyauchi S."/>
            <person name="Viragh M."/>
            <person name="Kuo A."/>
            <person name="Thoen E."/>
            <person name="Andreopoulos B."/>
            <person name="Lu D."/>
            <person name="Skrede I."/>
            <person name="Drula E."/>
            <person name="Henrissat B."/>
            <person name="Morin E."/>
            <person name="Kohler A."/>
            <person name="Barry K."/>
            <person name="LaButti K."/>
            <person name="Morin E."/>
            <person name="Salamov A."/>
            <person name="Lipzen A."/>
            <person name="Mereny Z."/>
            <person name="Hegedus B."/>
            <person name="Baldrian P."/>
            <person name="Stursova M."/>
            <person name="Weitz H."/>
            <person name="Taylor A."/>
            <person name="Grigoriev I.V."/>
            <person name="Nagy L.G."/>
            <person name="Martin F."/>
            <person name="Kauserud H."/>
        </authorList>
    </citation>
    <scope>NUCLEOTIDE SEQUENCE</scope>
    <source>
        <strain evidence="2">CBHHK182m</strain>
    </source>
</reference>
<feature type="compositionally biased region" description="Basic and acidic residues" evidence="1">
    <location>
        <begin position="113"/>
        <end position="125"/>
    </location>
</feature>
<keyword evidence="3" id="KW-1185">Reference proteome</keyword>